<name>A0ABX3MNQ1_9RHOB</name>
<feature type="domain" description="Flagellar motor switch protein FliN-like C-terminal" evidence="2">
    <location>
        <begin position="230"/>
        <end position="299"/>
    </location>
</feature>
<accession>A0ABX3MNQ1</accession>
<dbReference type="Proteomes" id="UP000242224">
    <property type="component" value="Unassembled WGS sequence"/>
</dbReference>
<feature type="region of interest" description="Disordered" evidence="1">
    <location>
        <begin position="393"/>
        <end position="417"/>
    </location>
</feature>
<evidence type="ECO:0000313" key="3">
    <source>
        <dbReference type="EMBL" id="OOY13025.1"/>
    </source>
</evidence>
<comment type="caution">
    <text evidence="3">The sequence shown here is derived from an EMBL/GenBank/DDBJ whole genome shotgun (WGS) entry which is preliminary data.</text>
</comment>
<keyword evidence="4" id="KW-1185">Reference proteome</keyword>
<protein>
    <recommendedName>
        <fullName evidence="2">Flagellar motor switch protein FliN-like C-terminal domain-containing protein</fullName>
    </recommendedName>
</protein>
<gene>
    <name evidence="3" type="ORF">BMG00_04250</name>
</gene>
<evidence type="ECO:0000313" key="4">
    <source>
        <dbReference type="Proteomes" id="UP000242224"/>
    </source>
</evidence>
<dbReference type="InterPro" id="IPR001543">
    <property type="entry name" value="FliN-like_C"/>
</dbReference>
<evidence type="ECO:0000259" key="2">
    <source>
        <dbReference type="Pfam" id="PF01052"/>
    </source>
</evidence>
<reference evidence="3 4" key="1">
    <citation type="submission" date="2016-11" db="EMBL/GenBank/DDBJ databases">
        <title>A multilocus sequence analysis scheme for characterization of bacteria in the genus Thioclava.</title>
        <authorList>
            <person name="Liu Y."/>
            <person name="Shao Z."/>
        </authorList>
    </citation>
    <scope>NUCLEOTIDE SEQUENCE [LARGE SCALE GENOMIC DNA]</scope>
    <source>
        <strain evidence="3 4">11.10-0-13</strain>
    </source>
</reference>
<dbReference type="Pfam" id="PF01052">
    <property type="entry name" value="FliMN_C"/>
    <property type="match status" value="1"/>
</dbReference>
<sequence>MAQERDNSVLRRKAEAGRIAPDGIPMTSEKAISQSLAKVAQEMLGLPLRVTELTETRRGLADLPEMLEDLSLLAVIEGPGEGLGLVALPPATLSVLIEMQTMRRLGKSAPGLRKPTRIDAAMAADFIDALLAMIEEFLSEDDAISWAGGFRYASHLDDPRPLGLLLEDISYRVWSARITFGAGAEREGGFLWAVPQSGRGVALKRARAQDVQGAVAPDPGPDWEEALERAVLSAPATLDAVLHRVTLPLAAVMGFAPGMEIPIPEDALEKIALEGQGRRELSQARLGQSRGMRALRLVEADETGGLEAVPKRKPSALVATGETPFPKVDLPVEPGPLGDPMNAAYGAPDDLSGTTANAPDPLGGLGGLEIGAGLGGQDLPEEGDGLGGMGGMDGLRGLANEKEAAGDLPPLKIGSGL</sequence>
<organism evidence="3 4">
    <name type="scientific">Thioclava marina</name>
    <dbReference type="NCBI Taxonomy" id="1915077"/>
    <lineage>
        <taxon>Bacteria</taxon>
        <taxon>Pseudomonadati</taxon>
        <taxon>Pseudomonadota</taxon>
        <taxon>Alphaproteobacteria</taxon>
        <taxon>Rhodobacterales</taxon>
        <taxon>Paracoccaceae</taxon>
        <taxon>Thioclava</taxon>
    </lineage>
</organism>
<proteinExistence type="predicted"/>
<evidence type="ECO:0000256" key="1">
    <source>
        <dbReference type="SAM" id="MobiDB-lite"/>
    </source>
</evidence>
<dbReference type="EMBL" id="MPZS01000001">
    <property type="protein sequence ID" value="OOY13025.1"/>
    <property type="molecule type" value="Genomic_DNA"/>
</dbReference>